<dbReference type="PANTHER" id="PTHR23084">
    <property type="entry name" value="PHOSPHATIDYLINOSITOL-4-PHOSPHATE 5-KINASE RELATED"/>
    <property type="match status" value="1"/>
</dbReference>
<dbReference type="Proteomes" id="UP000785679">
    <property type="component" value="Unassembled WGS sequence"/>
</dbReference>
<protein>
    <recommendedName>
        <fullName evidence="6">MORN repeat protein</fullName>
    </recommendedName>
</protein>
<feature type="region of interest" description="Disordered" evidence="3">
    <location>
        <begin position="640"/>
        <end position="660"/>
    </location>
</feature>
<keyword evidence="1" id="KW-0677">Repeat</keyword>
<reference evidence="4" key="1">
    <citation type="submission" date="2019-06" db="EMBL/GenBank/DDBJ databases">
        <authorList>
            <person name="Zheng W."/>
        </authorList>
    </citation>
    <scope>NUCLEOTIDE SEQUENCE</scope>
    <source>
        <strain evidence="4">QDHG01</strain>
    </source>
</reference>
<comment type="caution">
    <text evidence="4">The sequence shown here is derived from an EMBL/GenBank/DDBJ whole genome shotgun (WGS) entry which is preliminary data.</text>
</comment>
<dbReference type="OrthoDB" id="300500at2759"/>
<evidence type="ECO:0000256" key="3">
    <source>
        <dbReference type="SAM" id="MobiDB-lite"/>
    </source>
</evidence>
<evidence type="ECO:0000256" key="1">
    <source>
        <dbReference type="ARBA" id="ARBA00022737"/>
    </source>
</evidence>
<dbReference type="PANTHER" id="PTHR23084:SF263">
    <property type="entry name" value="MORN REPEAT-CONTAINING PROTEIN 1"/>
    <property type="match status" value="1"/>
</dbReference>
<accession>A0A8J8NXN0</accession>
<dbReference type="SMART" id="SM00698">
    <property type="entry name" value="MORN"/>
    <property type="match status" value="2"/>
</dbReference>
<dbReference type="Gene3D" id="2.20.110.10">
    <property type="entry name" value="Histone H3 K4-specific methyltransferase SET7/9 N-terminal domain"/>
    <property type="match status" value="1"/>
</dbReference>
<keyword evidence="5" id="KW-1185">Reference proteome</keyword>
<dbReference type="SUPFAM" id="SSF82185">
    <property type="entry name" value="Histone H3 K4-specific methyltransferase SET7/9 N-terminal domain"/>
    <property type="match status" value="1"/>
</dbReference>
<dbReference type="InterPro" id="IPR003409">
    <property type="entry name" value="MORN"/>
</dbReference>
<organism evidence="4 5">
    <name type="scientific">Halteria grandinella</name>
    <dbReference type="NCBI Taxonomy" id="5974"/>
    <lineage>
        <taxon>Eukaryota</taxon>
        <taxon>Sar</taxon>
        <taxon>Alveolata</taxon>
        <taxon>Ciliophora</taxon>
        <taxon>Intramacronucleata</taxon>
        <taxon>Spirotrichea</taxon>
        <taxon>Stichotrichia</taxon>
        <taxon>Sporadotrichida</taxon>
        <taxon>Halteriidae</taxon>
        <taxon>Halteria</taxon>
    </lineage>
</organism>
<keyword evidence="2" id="KW-0175">Coiled coil</keyword>
<gene>
    <name evidence="4" type="ORF">FGO68_gene15547</name>
</gene>
<name>A0A8J8NXN0_HALGN</name>
<dbReference type="EMBL" id="RRYP01005478">
    <property type="protein sequence ID" value="TNV81999.1"/>
    <property type="molecule type" value="Genomic_DNA"/>
</dbReference>
<evidence type="ECO:0000256" key="2">
    <source>
        <dbReference type="SAM" id="Coils"/>
    </source>
</evidence>
<sequence length="689" mass="79698">MENRSSLNNLIQEKQEDCKCARGLQVRFYCAQENCEKHSKDKFFCEDCFNEIGEAGEAHKMKSIPKLLEELKKTWLDLIEKEGRMYSEASVAYNSQKALIECLDKQASKSVNGVLAGRLVCRDMQRFHNFHEIFRQYIFEYEEYIQNFKVAKLHEVNSQSDTFHECLDQEFNYLPLISMPDFIFDNYRSCIESCPVPQSPDDKALREQILALKVKLGEKNILAASSMNMVPMNPQELADAVNNLKHAQRKQEAQINAYFSLFGSLEGAASVINNCFIQGGQQDKKIERFQEELKQNVDQMLLSQEKIMRAELKAIEESTSSGFKNIDTRILQESSEKNNLEQRINKTDETIKSLQEAILTQNQKRESQAKLFQLKFNEISETYRQELKLKEETLSKEFKLKIELETQKIHAIIEDRISQLKQREVQISKSPSTQQIPMQNYDQPQKVLQNEQRLSSSSQKLQPNKLQGVAAIPSANLFTQEKLDDLLTTFNKPINKYTPKLNAKGQSRLTQYILQIGWKWSLSQLNENANSPVEWTTFEGAERIDRLSGIRTGLLQGVYYGQVVGGKRHGLGIVHTTDERGYPWLYECQWDRGKPIHQGRYIGIGLSNKWLKYEGSMDETYRLTGNGSYQHEDGRQYQGGWKQGKYHGQGRETNPDGTYDEGEWKEDSWVGVHKYYSKEGVLTKTQEYI</sequence>
<evidence type="ECO:0000313" key="4">
    <source>
        <dbReference type="EMBL" id="TNV81999.1"/>
    </source>
</evidence>
<proteinExistence type="predicted"/>
<evidence type="ECO:0008006" key="6">
    <source>
        <dbReference type="Google" id="ProtNLM"/>
    </source>
</evidence>
<evidence type="ECO:0000313" key="5">
    <source>
        <dbReference type="Proteomes" id="UP000785679"/>
    </source>
</evidence>
<feature type="coiled-coil region" evidence="2">
    <location>
        <begin position="330"/>
        <end position="357"/>
    </location>
</feature>
<dbReference type="AlphaFoldDB" id="A0A8J8NXN0"/>